<keyword evidence="6 7" id="KW-0472">Membrane</keyword>
<feature type="transmembrane region" description="Helical" evidence="7">
    <location>
        <begin position="168"/>
        <end position="189"/>
    </location>
</feature>
<protein>
    <submittedName>
        <fullName evidence="8">Lipopolysaccharide biosynthesis protein</fullName>
    </submittedName>
</protein>
<keyword evidence="5 7" id="KW-1133">Transmembrane helix</keyword>
<dbReference type="Pfam" id="PF13440">
    <property type="entry name" value="Polysacc_synt_3"/>
    <property type="match status" value="1"/>
</dbReference>
<feature type="transmembrane region" description="Helical" evidence="7">
    <location>
        <begin position="376"/>
        <end position="397"/>
    </location>
</feature>
<keyword evidence="3" id="KW-1003">Cell membrane</keyword>
<dbReference type="InterPro" id="IPR050833">
    <property type="entry name" value="Poly_Biosynth_Transport"/>
</dbReference>
<dbReference type="GO" id="GO:0005886">
    <property type="term" value="C:plasma membrane"/>
    <property type="evidence" value="ECO:0007669"/>
    <property type="project" value="UniProtKB-SubCell"/>
</dbReference>
<comment type="subcellular location">
    <subcellularLocation>
        <location evidence="1">Cell membrane</location>
        <topology evidence="1">Multi-pass membrane protein</topology>
    </subcellularLocation>
</comment>
<dbReference type="PANTHER" id="PTHR30250:SF10">
    <property type="entry name" value="LIPOPOLYSACCHARIDE BIOSYNTHESIS PROTEIN WZXC"/>
    <property type="match status" value="1"/>
</dbReference>
<accession>A0A365TKT3</accession>
<evidence type="ECO:0000256" key="3">
    <source>
        <dbReference type="ARBA" id="ARBA00022475"/>
    </source>
</evidence>
<reference evidence="9" key="1">
    <citation type="submission" date="2018-06" db="EMBL/GenBank/DDBJ databases">
        <title>Whole genome sequencing of four bacterial strains from South Shetland trench revealing bio-synthetic gene clusters.</title>
        <authorList>
            <person name="Abdel-Mageed W.M."/>
            <person name="Lehri B."/>
            <person name="Jarmusch S."/>
            <person name="Miranda K."/>
            <person name="Goodfellow M."/>
            <person name="Jaspars M."/>
            <person name="Karlyshev A.V."/>
        </authorList>
    </citation>
    <scope>NUCLEOTIDE SEQUENCE [LARGE SCALE GENOMIC DNA]</scope>
    <source>
        <strain evidence="9">SST4</strain>
    </source>
</reference>
<organism evidence="8 9">
    <name type="scientific">Vreelandella sulfidaeris</name>
    <dbReference type="NCBI Taxonomy" id="115553"/>
    <lineage>
        <taxon>Bacteria</taxon>
        <taxon>Pseudomonadati</taxon>
        <taxon>Pseudomonadota</taxon>
        <taxon>Gammaproteobacteria</taxon>
        <taxon>Oceanospirillales</taxon>
        <taxon>Halomonadaceae</taxon>
        <taxon>Vreelandella</taxon>
    </lineage>
</organism>
<feature type="transmembrane region" description="Helical" evidence="7">
    <location>
        <begin position="226"/>
        <end position="246"/>
    </location>
</feature>
<dbReference type="Proteomes" id="UP000252204">
    <property type="component" value="Unassembled WGS sequence"/>
</dbReference>
<feature type="transmembrane region" description="Helical" evidence="7">
    <location>
        <begin position="146"/>
        <end position="162"/>
    </location>
</feature>
<dbReference type="EMBL" id="QNTU01000010">
    <property type="protein sequence ID" value="RBI66239.1"/>
    <property type="molecule type" value="Genomic_DNA"/>
</dbReference>
<keyword evidence="4 7" id="KW-0812">Transmembrane</keyword>
<sequence length="490" mass="55570">MLKTKTVHGVLWSFIEQLLRRGVSFLVTLLLARFLVPEDFGLLAMMAVFIAITNSLMDSGIKQALIRKKDASQVAFNTAFYTNLVFGIFAYALLFGVAPWVAEFYEEPRLTLLIRVLGVVVLINSFQLIQSAILSKELNFKTQLKASVPASVLSGILAIILAQQGAGVWALIAQMVVSSLLLSIILWYVQRWRPTLSYDFSIFKEMYLFGYKLFLANLLNIIVKNLYILVIAKVFSAGAAGLYFFANRIKELVVEQLVTAVQKVTYPALSTMQDDDVRLKAAYRKVLKLTTFILFPAVLMIAVLAEPIFLVLFPERWLPAVIYLQLMCIVALLYPLHSINLNILKVKGRTDVYLGISLFKKIVICVVLFFTYRYGIVAILCGQIAQSIFSYIPNGYYSSQLIKYRMKEQVLDILPGLLLSLAVCLVVYLLSQLLTLEPVWKLLLLLSMGSLTYILFSKLLNIEAYNMAEELFLQKFSTTKVYKRFMRRYG</sequence>
<evidence type="ECO:0000256" key="7">
    <source>
        <dbReference type="SAM" id="Phobius"/>
    </source>
</evidence>
<feature type="transmembrane region" description="Helical" evidence="7">
    <location>
        <begin position="409"/>
        <end position="430"/>
    </location>
</feature>
<dbReference type="AlphaFoldDB" id="A0A365TKT3"/>
<comment type="similarity">
    <text evidence="2">Belongs to the polysaccharide synthase family.</text>
</comment>
<proteinExistence type="inferred from homology"/>
<keyword evidence="9" id="KW-1185">Reference proteome</keyword>
<feature type="transmembrane region" description="Helical" evidence="7">
    <location>
        <begin position="201"/>
        <end position="220"/>
    </location>
</feature>
<evidence type="ECO:0000313" key="9">
    <source>
        <dbReference type="Proteomes" id="UP000252204"/>
    </source>
</evidence>
<feature type="transmembrane region" description="Helical" evidence="7">
    <location>
        <begin position="442"/>
        <end position="460"/>
    </location>
</feature>
<comment type="caution">
    <text evidence="8">The sequence shown here is derived from an EMBL/GenBank/DDBJ whole genome shotgun (WGS) entry which is preliminary data.</text>
</comment>
<dbReference type="RefSeq" id="WP_113270436.1">
    <property type="nucleotide sequence ID" value="NZ_QNTU01000010.1"/>
</dbReference>
<feature type="transmembrane region" description="Helical" evidence="7">
    <location>
        <begin position="40"/>
        <end position="57"/>
    </location>
</feature>
<feature type="transmembrane region" description="Helical" evidence="7">
    <location>
        <begin position="352"/>
        <end position="370"/>
    </location>
</feature>
<name>A0A365TKT3_9GAMM</name>
<evidence type="ECO:0000313" key="8">
    <source>
        <dbReference type="EMBL" id="RBI66239.1"/>
    </source>
</evidence>
<feature type="transmembrane region" description="Helical" evidence="7">
    <location>
        <begin position="112"/>
        <end position="134"/>
    </location>
</feature>
<dbReference type="PANTHER" id="PTHR30250">
    <property type="entry name" value="PST FAMILY PREDICTED COLANIC ACID TRANSPORTER"/>
    <property type="match status" value="1"/>
</dbReference>
<dbReference type="OrthoDB" id="8538786at2"/>
<gene>
    <name evidence="8" type="ORF">DQ400_14405</name>
</gene>
<evidence type="ECO:0000256" key="1">
    <source>
        <dbReference type="ARBA" id="ARBA00004651"/>
    </source>
</evidence>
<evidence type="ECO:0000256" key="4">
    <source>
        <dbReference type="ARBA" id="ARBA00022692"/>
    </source>
</evidence>
<feature type="transmembrane region" description="Helical" evidence="7">
    <location>
        <begin position="317"/>
        <end position="336"/>
    </location>
</feature>
<evidence type="ECO:0000256" key="2">
    <source>
        <dbReference type="ARBA" id="ARBA00007430"/>
    </source>
</evidence>
<evidence type="ECO:0000256" key="5">
    <source>
        <dbReference type="ARBA" id="ARBA00022989"/>
    </source>
</evidence>
<feature type="transmembrane region" description="Helical" evidence="7">
    <location>
        <begin position="286"/>
        <end position="305"/>
    </location>
</feature>
<evidence type="ECO:0000256" key="6">
    <source>
        <dbReference type="ARBA" id="ARBA00023136"/>
    </source>
</evidence>
<feature type="transmembrane region" description="Helical" evidence="7">
    <location>
        <begin position="78"/>
        <end position="100"/>
    </location>
</feature>
<dbReference type="CDD" id="cd13127">
    <property type="entry name" value="MATE_tuaB_like"/>
    <property type="match status" value="1"/>
</dbReference>